<dbReference type="CDD" id="cd14688">
    <property type="entry name" value="bZIP_YAP"/>
    <property type="match status" value="1"/>
</dbReference>
<feature type="compositionally biased region" description="Polar residues" evidence="2">
    <location>
        <begin position="21"/>
        <end position="32"/>
    </location>
</feature>
<dbReference type="AlphaFoldDB" id="A0A084AF20"/>
<evidence type="ECO:0008006" key="5">
    <source>
        <dbReference type="Google" id="ProtNLM"/>
    </source>
</evidence>
<feature type="coiled-coil region" evidence="1">
    <location>
        <begin position="50"/>
        <end position="95"/>
    </location>
</feature>
<protein>
    <recommendedName>
        <fullName evidence="5">BZIP domain-containing protein</fullName>
    </recommendedName>
</protein>
<keyword evidence="4" id="KW-1185">Reference proteome</keyword>
<name>A0A084AF20_STACB</name>
<evidence type="ECO:0000256" key="2">
    <source>
        <dbReference type="SAM" id="MobiDB-lite"/>
    </source>
</evidence>
<dbReference type="HOGENOM" id="CLU_1138628_0_0_1"/>
<evidence type="ECO:0000313" key="4">
    <source>
        <dbReference type="Proteomes" id="UP000028045"/>
    </source>
</evidence>
<feature type="region of interest" description="Disordered" evidence="2">
    <location>
        <begin position="1"/>
        <end position="47"/>
    </location>
</feature>
<keyword evidence="1" id="KW-0175">Coiled coil</keyword>
<dbReference type="Gene3D" id="1.20.5.170">
    <property type="match status" value="1"/>
</dbReference>
<evidence type="ECO:0000256" key="1">
    <source>
        <dbReference type="SAM" id="Coils"/>
    </source>
</evidence>
<evidence type="ECO:0000313" key="3">
    <source>
        <dbReference type="EMBL" id="KEY63899.1"/>
    </source>
</evidence>
<sequence>MAHASDKSSIEHTKPPRRKGTSSPRSVLNLTREQLERKRANDRETQRAVRARTKAYIEQLELELQELKDEKCKTIEGLQFRNKELEEEVRQLRRSQVIIADFPPYHPELIVSNMSLYSHDGNGGMSNPILSHCLWDPDTNAPLPDYDGSSFIQTTNNAELWNSAPTLDASNGLYPDVSVSSPSVSIDKCKDSAIPSANILAGSQPPVSTHPISRGKCQDDGRVQFGGIACRSTVVDILTGSPVAAQIQGA</sequence>
<dbReference type="OrthoDB" id="3535998at2759"/>
<feature type="compositionally biased region" description="Basic and acidic residues" evidence="2">
    <location>
        <begin position="1"/>
        <end position="14"/>
    </location>
</feature>
<proteinExistence type="predicted"/>
<dbReference type="Proteomes" id="UP000028045">
    <property type="component" value="Unassembled WGS sequence"/>
</dbReference>
<organism evidence="3 4">
    <name type="scientific">Stachybotrys chartarum (strain CBS 109288 / IBT 7711)</name>
    <name type="common">Toxic black mold</name>
    <name type="synonym">Stilbospora chartarum</name>
    <dbReference type="NCBI Taxonomy" id="1280523"/>
    <lineage>
        <taxon>Eukaryota</taxon>
        <taxon>Fungi</taxon>
        <taxon>Dikarya</taxon>
        <taxon>Ascomycota</taxon>
        <taxon>Pezizomycotina</taxon>
        <taxon>Sordariomycetes</taxon>
        <taxon>Hypocreomycetidae</taxon>
        <taxon>Hypocreales</taxon>
        <taxon>Stachybotryaceae</taxon>
        <taxon>Stachybotrys</taxon>
    </lineage>
</organism>
<feature type="compositionally biased region" description="Basic and acidic residues" evidence="2">
    <location>
        <begin position="33"/>
        <end position="47"/>
    </location>
</feature>
<gene>
    <name evidence="3" type="ORF">S7711_10180</name>
</gene>
<dbReference type="EMBL" id="KL649634">
    <property type="protein sequence ID" value="KEY63899.1"/>
    <property type="molecule type" value="Genomic_DNA"/>
</dbReference>
<dbReference type="PANTHER" id="PTHR37012:SF2">
    <property type="entry name" value="BZIP DOMAIN-CONTAINING PROTEIN-RELATED"/>
    <property type="match status" value="1"/>
</dbReference>
<reference evidence="3 4" key="1">
    <citation type="journal article" date="2014" name="BMC Genomics">
        <title>Comparative genome sequencing reveals chemotype-specific gene clusters in the toxigenic black mold Stachybotrys.</title>
        <authorList>
            <person name="Semeiks J."/>
            <person name="Borek D."/>
            <person name="Otwinowski Z."/>
            <person name="Grishin N.V."/>
        </authorList>
    </citation>
    <scope>NUCLEOTIDE SEQUENCE [LARGE SCALE GENOMIC DNA]</scope>
    <source>
        <strain evidence="4">CBS 109288 / IBT 7711</strain>
    </source>
</reference>
<dbReference type="PANTHER" id="PTHR37012">
    <property type="entry name" value="B-ZIP TRANSCRIPTION FACTOR (EUROFUNG)-RELATED"/>
    <property type="match status" value="1"/>
</dbReference>
<accession>A0A084AF20</accession>